<dbReference type="Proteomes" id="UP000694425">
    <property type="component" value="Unplaced"/>
</dbReference>
<dbReference type="Ensembl" id="ENSNVIT00000007604.1">
    <property type="protein sequence ID" value="ENSNVIP00000006481.1"/>
    <property type="gene ID" value="ENSNVIG00000005143.1"/>
</dbReference>
<reference evidence="2" key="1">
    <citation type="submission" date="2025-08" db="UniProtKB">
        <authorList>
            <consortium name="Ensembl"/>
        </authorList>
    </citation>
    <scope>IDENTIFICATION</scope>
</reference>
<organism evidence="2 3">
    <name type="scientific">Neovison vison</name>
    <name type="common">American mink</name>
    <name type="synonym">Mustela vison</name>
    <dbReference type="NCBI Taxonomy" id="452646"/>
    <lineage>
        <taxon>Eukaryota</taxon>
        <taxon>Metazoa</taxon>
        <taxon>Chordata</taxon>
        <taxon>Craniata</taxon>
        <taxon>Vertebrata</taxon>
        <taxon>Euteleostomi</taxon>
        <taxon>Mammalia</taxon>
        <taxon>Eutheria</taxon>
        <taxon>Laurasiatheria</taxon>
        <taxon>Carnivora</taxon>
        <taxon>Caniformia</taxon>
        <taxon>Musteloidea</taxon>
        <taxon>Mustelidae</taxon>
        <taxon>Mustelinae</taxon>
        <taxon>Neogale</taxon>
    </lineage>
</organism>
<name>A0A8C7AFF6_NEOVI</name>
<protein>
    <submittedName>
        <fullName evidence="2">Uncharacterized protein</fullName>
    </submittedName>
</protein>
<dbReference type="AlphaFoldDB" id="A0A8C7AFF6"/>
<dbReference type="GeneTree" id="ENSGT00930000153020"/>
<evidence type="ECO:0000313" key="2">
    <source>
        <dbReference type="Ensembl" id="ENSNVIP00000006481.1"/>
    </source>
</evidence>
<accession>A0A8C7AFF6</accession>
<evidence type="ECO:0000256" key="1">
    <source>
        <dbReference type="SAM" id="MobiDB-lite"/>
    </source>
</evidence>
<keyword evidence="3" id="KW-1185">Reference proteome</keyword>
<proteinExistence type="predicted"/>
<feature type="region of interest" description="Disordered" evidence="1">
    <location>
        <begin position="1"/>
        <end position="93"/>
    </location>
</feature>
<reference evidence="2" key="2">
    <citation type="submission" date="2025-09" db="UniProtKB">
        <authorList>
            <consortium name="Ensembl"/>
        </authorList>
    </citation>
    <scope>IDENTIFICATION</scope>
</reference>
<sequence>MLAISFISAVNRKRKKRREARGLGSSTDDDSEQEVHKPEAPAPGARDQPEGPLPGAADAPEAWARPRPLIGPSRPRASLQAQAVSKENKSGFYPLPYPTRVSLQHGMGFLQCRGARGASAHLQAASDEPSILQEEQVTFIQEKLGESPEAG</sequence>
<evidence type="ECO:0000313" key="3">
    <source>
        <dbReference type="Proteomes" id="UP000694425"/>
    </source>
</evidence>